<reference evidence="2" key="2">
    <citation type="submission" date="2013-04" db="EMBL/GenBank/DDBJ databases">
        <title>Genomic mechanisms accounting for the adaptation to parasitism in nematode-trapping fungi.</title>
        <authorList>
            <person name="Ahren D.G."/>
        </authorList>
    </citation>
    <scope>NUCLEOTIDE SEQUENCE [LARGE SCALE GENOMIC DNA]</scope>
    <source>
        <strain evidence="2">CBS 200.50</strain>
    </source>
</reference>
<evidence type="ECO:0000313" key="1">
    <source>
        <dbReference type="EMBL" id="EPS42607.1"/>
    </source>
</evidence>
<sequence>MAYTYIPPTKTYQAASLPTVLSNTSGPGVIIMLLSPTTKKLSNVSSNPHVSLLVHDWISQRPPGTSGLAAPLSPSAAPLSPLAQFLQNLNSSELKSYSHTMRGYARILEAGGDEEKYYKDIHKEANKFEDAKCYVDGEEGSIVVVVEVEGGKIADWKGVVEDWGLPEDE</sequence>
<dbReference type="PANTHER" id="PTHR28040">
    <property type="entry name" value="PYRIDOXAMINE 5'-PHOSPHATE OXIDASE YLR456W HOMOLOG-RELATED"/>
    <property type="match status" value="1"/>
</dbReference>
<dbReference type="InterPro" id="IPR052841">
    <property type="entry name" value="PMP_oxidase-like"/>
</dbReference>
<dbReference type="EMBL" id="AQGS01000107">
    <property type="protein sequence ID" value="EPS42607.1"/>
    <property type="molecule type" value="Genomic_DNA"/>
</dbReference>
<accession>S8C4I6</accession>
<evidence type="ECO:0000313" key="2">
    <source>
        <dbReference type="Proteomes" id="UP000015100"/>
    </source>
</evidence>
<dbReference type="AlphaFoldDB" id="S8C4I6"/>
<evidence type="ECO:0008006" key="3">
    <source>
        <dbReference type="Google" id="ProtNLM"/>
    </source>
</evidence>
<dbReference type="GO" id="GO:0005737">
    <property type="term" value="C:cytoplasm"/>
    <property type="evidence" value="ECO:0007669"/>
    <property type="project" value="TreeGrafter"/>
</dbReference>
<dbReference type="GO" id="GO:0005634">
    <property type="term" value="C:nucleus"/>
    <property type="evidence" value="ECO:0007669"/>
    <property type="project" value="TreeGrafter"/>
</dbReference>
<dbReference type="OMA" id="HPTIIMT"/>
<dbReference type="SUPFAM" id="SSF50475">
    <property type="entry name" value="FMN-binding split barrel"/>
    <property type="match status" value="1"/>
</dbReference>
<dbReference type="eggNOG" id="ENOG502S00X">
    <property type="taxonomic scope" value="Eukaryota"/>
</dbReference>
<keyword evidence="2" id="KW-1185">Reference proteome</keyword>
<proteinExistence type="predicted"/>
<dbReference type="OrthoDB" id="5300823at2759"/>
<protein>
    <recommendedName>
        <fullName evidence="3">Pyridoxamine 5'-phosphate oxidase putative domain-containing protein</fullName>
    </recommendedName>
</protein>
<comment type="caution">
    <text evidence="1">The sequence shown here is derived from an EMBL/GenBank/DDBJ whole genome shotgun (WGS) entry which is preliminary data.</text>
</comment>
<dbReference type="PANTHER" id="PTHR28040:SF1">
    <property type="entry name" value="PYRIDOXAMINE 5'-PHOSPHATE OXIDASE YLR456W HOMOLOG-RELATED"/>
    <property type="match status" value="1"/>
</dbReference>
<organism evidence="1 2">
    <name type="scientific">Dactylellina haptotyla (strain CBS 200.50)</name>
    <name type="common">Nematode-trapping fungus</name>
    <name type="synonym">Monacrosporium haptotylum</name>
    <dbReference type="NCBI Taxonomy" id="1284197"/>
    <lineage>
        <taxon>Eukaryota</taxon>
        <taxon>Fungi</taxon>
        <taxon>Dikarya</taxon>
        <taxon>Ascomycota</taxon>
        <taxon>Pezizomycotina</taxon>
        <taxon>Orbiliomycetes</taxon>
        <taxon>Orbiliales</taxon>
        <taxon>Orbiliaceae</taxon>
        <taxon>Dactylellina</taxon>
    </lineage>
</organism>
<gene>
    <name evidence="1" type="ORF">H072_3358</name>
</gene>
<name>S8C4I6_DACHA</name>
<dbReference type="HOGENOM" id="CLU_078856_2_0_1"/>
<reference evidence="1 2" key="1">
    <citation type="journal article" date="2013" name="PLoS Genet.">
        <title>Genomic mechanisms accounting for the adaptation to parasitism in nematode-trapping fungi.</title>
        <authorList>
            <person name="Meerupati T."/>
            <person name="Andersson K.M."/>
            <person name="Friman E."/>
            <person name="Kumar D."/>
            <person name="Tunlid A."/>
            <person name="Ahren D."/>
        </authorList>
    </citation>
    <scope>NUCLEOTIDE SEQUENCE [LARGE SCALE GENOMIC DNA]</scope>
    <source>
        <strain evidence="1 2">CBS 200.50</strain>
    </source>
</reference>
<dbReference type="Proteomes" id="UP000015100">
    <property type="component" value="Unassembled WGS sequence"/>
</dbReference>
<dbReference type="STRING" id="1284197.S8C4I6"/>